<gene>
    <name evidence="3" type="ORF">GCM10023186_35510</name>
</gene>
<evidence type="ECO:0000256" key="2">
    <source>
        <dbReference type="SAM" id="Phobius"/>
    </source>
</evidence>
<feature type="transmembrane region" description="Helical" evidence="2">
    <location>
        <begin position="15"/>
        <end position="32"/>
    </location>
</feature>
<dbReference type="EMBL" id="BAABHA010000011">
    <property type="protein sequence ID" value="GAA4388732.1"/>
    <property type="molecule type" value="Genomic_DNA"/>
</dbReference>
<dbReference type="Proteomes" id="UP001500454">
    <property type="component" value="Unassembled WGS sequence"/>
</dbReference>
<keyword evidence="2" id="KW-1133">Transmembrane helix</keyword>
<organism evidence="3 4">
    <name type="scientific">Hymenobacter koreensis</name>
    <dbReference type="NCBI Taxonomy" id="1084523"/>
    <lineage>
        <taxon>Bacteria</taxon>
        <taxon>Pseudomonadati</taxon>
        <taxon>Bacteroidota</taxon>
        <taxon>Cytophagia</taxon>
        <taxon>Cytophagales</taxon>
        <taxon>Hymenobacteraceae</taxon>
        <taxon>Hymenobacter</taxon>
    </lineage>
</organism>
<protein>
    <submittedName>
        <fullName evidence="3">Uncharacterized protein</fullName>
    </submittedName>
</protein>
<keyword evidence="2" id="KW-0472">Membrane</keyword>
<evidence type="ECO:0000313" key="4">
    <source>
        <dbReference type="Proteomes" id="UP001500454"/>
    </source>
</evidence>
<evidence type="ECO:0000256" key="1">
    <source>
        <dbReference type="SAM" id="MobiDB-lite"/>
    </source>
</evidence>
<name>A0ABP8JCL6_9BACT</name>
<proteinExistence type="predicted"/>
<feature type="region of interest" description="Disordered" evidence="1">
    <location>
        <begin position="94"/>
        <end position="122"/>
    </location>
</feature>
<keyword evidence="4" id="KW-1185">Reference proteome</keyword>
<accession>A0ABP8JCL6</accession>
<reference evidence="4" key="1">
    <citation type="journal article" date="2019" name="Int. J. Syst. Evol. Microbiol.">
        <title>The Global Catalogue of Microorganisms (GCM) 10K type strain sequencing project: providing services to taxonomists for standard genome sequencing and annotation.</title>
        <authorList>
            <consortium name="The Broad Institute Genomics Platform"/>
            <consortium name="The Broad Institute Genome Sequencing Center for Infectious Disease"/>
            <person name="Wu L."/>
            <person name="Ma J."/>
        </authorList>
    </citation>
    <scope>NUCLEOTIDE SEQUENCE [LARGE SCALE GENOMIC DNA]</scope>
    <source>
        <strain evidence="4">JCM 17924</strain>
    </source>
</reference>
<sequence length="136" mass="14345">MGEAYWRGPRGATDWVTLLAVSAIVAFALLLPGSPAGSFFSKGAWSGLPATRGRTAAFARRGGLGEYSGAATAAVSTRWTGRGWRYPALAGNLGTTAADRHPASTKTRPAAKDKMKRKTGKGSTMNMSLWISRLMP</sequence>
<keyword evidence="2" id="KW-0812">Transmembrane</keyword>
<comment type="caution">
    <text evidence="3">The sequence shown here is derived from an EMBL/GenBank/DDBJ whole genome shotgun (WGS) entry which is preliminary data.</text>
</comment>
<evidence type="ECO:0000313" key="3">
    <source>
        <dbReference type="EMBL" id="GAA4388732.1"/>
    </source>
</evidence>